<gene>
    <name evidence="2" type="ORF">ATO8_08331</name>
</gene>
<keyword evidence="2" id="KW-0808">Transferase</keyword>
<proteinExistence type="predicted"/>
<evidence type="ECO:0000313" key="3">
    <source>
        <dbReference type="Proteomes" id="UP000019063"/>
    </source>
</evidence>
<feature type="domain" description="C-methyltransferase" evidence="1">
    <location>
        <begin position="300"/>
        <end position="377"/>
    </location>
</feature>
<dbReference type="STRING" id="1379903.ATO8_08331"/>
<dbReference type="Pfam" id="PF08484">
    <property type="entry name" value="Methyltransf_14"/>
    <property type="match status" value="1"/>
</dbReference>
<dbReference type="Pfam" id="PF13489">
    <property type="entry name" value="Methyltransf_23"/>
    <property type="match status" value="1"/>
</dbReference>
<dbReference type="CDD" id="cd02440">
    <property type="entry name" value="AdoMet_MTases"/>
    <property type="match status" value="1"/>
</dbReference>
<dbReference type="Gene3D" id="3.40.50.150">
    <property type="entry name" value="Vaccinia Virus protein VP39"/>
    <property type="match status" value="1"/>
</dbReference>
<dbReference type="PATRIC" id="fig|1317118.6.peg.1728"/>
<evidence type="ECO:0000313" key="2">
    <source>
        <dbReference type="EMBL" id="ETW13204.1"/>
    </source>
</evidence>
<keyword evidence="2" id="KW-0489">Methyltransferase</keyword>
<dbReference type="Gene3D" id="3.40.50.720">
    <property type="entry name" value="NAD(P)-binding Rossmann-like Domain"/>
    <property type="match status" value="1"/>
</dbReference>
<organism evidence="2 3">
    <name type="scientific">Roseivivax marinus</name>
    <dbReference type="NCBI Taxonomy" id="1379903"/>
    <lineage>
        <taxon>Bacteria</taxon>
        <taxon>Pseudomonadati</taxon>
        <taxon>Pseudomonadota</taxon>
        <taxon>Alphaproteobacteria</taxon>
        <taxon>Rhodobacterales</taxon>
        <taxon>Roseobacteraceae</taxon>
        <taxon>Roseivivax</taxon>
    </lineage>
</organism>
<dbReference type="GO" id="GO:0008168">
    <property type="term" value="F:methyltransferase activity"/>
    <property type="evidence" value="ECO:0007669"/>
    <property type="project" value="UniProtKB-KW"/>
</dbReference>
<dbReference type="InterPro" id="IPR029063">
    <property type="entry name" value="SAM-dependent_MTases_sf"/>
</dbReference>
<dbReference type="AlphaFoldDB" id="W4HKE7"/>
<dbReference type="InterPro" id="IPR013691">
    <property type="entry name" value="MeTrfase_14"/>
</dbReference>
<name>W4HKE7_9RHOB</name>
<dbReference type="SUPFAM" id="SSF53335">
    <property type="entry name" value="S-adenosyl-L-methionine-dependent methyltransferases"/>
    <property type="match status" value="1"/>
</dbReference>
<dbReference type="EMBL" id="AQQW01000004">
    <property type="protein sequence ID" value="ETW13204.1"/>
    <property type="molecule type" value="Genomic_DNA"/>
</dbReference>
<dbReference type="PANTHER" id="PTHR43861">
    <property type="entry name" value="TRANS-ACONITATE 2-METHYLTRANSFERASE-RELATED"/>
    <property type="match status" value="1"/>
</dbReference>
<dbReference type="Proteomes" id="UP000019063">
    <property type="component" value="Unassembled WGS sequence"/>
</dbReference>
<reference evidence="2 3" key="1">
    <citation type="journal article" date="2014" name="Antonie Van Leeuwenhoek">
        <title>Roseivivax atlanticus sp. nov., isolated from surface seawater of the Atlantic Ocean.</title>
        <authorList>
            <person name="Li G."/>
            <person name="Lai Q."/>
            <person name="Liu X."/>
            <person name="Sun F."/>
            <person name="Shao Z."/>
        </authorList>
    </citation>
    <scope>NUCLEOTIDE SEQUENCE [LARGE SCALE GENOMIC DNA]</scope>
    <source>
        <strain evidence="2 3">22II-s10s</strain>
    </source>
</reference>
<keyword evidence="3" id="KW-1185">Reference proteome</keyword>
<dbReference type="Gene3D" id="6.20.50.110">
    <property type="entry name" value="Methyltransferase, zinc-binding domain"/>
    <property type="match status" value="1"/>
</dbReference>
<protein>
    <submittedName>
        <fullName evidence="2">Type 12 methyltransferase</fullName>
    </submittedName>
</protein>
<dbReference type="InterPro" id="IPR038576">
    <property type="entry name" value="Methyltransf_Zn-bd_dom_put_sf"/>
</dbReference>
<dbReference type="RefSeq" id="WP_051487580.1">
    <property type="nucleotide sequence ID" value="NZ_AQQW01000004.1"/>
</dbReference>
<sequence>MSLSTNCPLCGSTDFETFFTLPRVPVICNQLWPDDAAARAAPTGAIDLAVCRSCACIWNSAFDPERMRYSPGYENALHFSPTFRAFADELAADLVDRFDLKGRTVIDIGCGDGHMLDLLSRHGAAEAIGFDPSMEGVTSPFTEREGVEIVPEYFRSEQLDRPFDAIVCRHVLEHLDEPRAFLKDIRAAIGDRDVPVYIEVPNARWMLDASSMWDVIYEHVGYWTEPSLVTLFRRAGFEPTQVREGYGQQFLMIEARPGTADPYYLHPDTRSVLRLASAFGEFARTDLKVWRSRIGALEGRAVIWGAGSKGISFANALHLSGQEIAAFVDLNERKQGLVAPGVGVPIVAPDALGEIAPSLVLISNAQYLDEITAQTRGMGLDPAFAVVTG</sequence>
<accession>W4HKE7</accession>
<dbReference type="eggNOG" id="COG2227">
    <property type="taxonomic scope" value="Bacteria"/>
</dbReference>
<comment type="caution">
    <text evidence="2">The sequence shown here is derived from an EMBL/GenBank/DDBJ whole genome shotgun (WGS) entry which is preliminary data.</text>
</comment>
<dbReference type="GO" id="GO:0032259">
    <property type="term" value="P:methylation"/>
    <property type="evidence" value="ECO:0007669"/>
    <property type="project" value="UniProtKB-KW"/>
</dbReference>
<evidence type="ECO:0000259" key="1">
    <source>
        <dbReference type="Pfam" id="PF08484"/>
    </source>
</evidence>